<evidence type="ECO:0000256" key="2">
    <source>
        <dbReference type="ARBA" id="ARBA00022846"/>
    </source>
</evidence>
<comment type="subcellular location">
    <subcellularLocation>
        <location evidence="1">Cell projection</location>
        <location evidence="1">Cilium</location>
        <location evidence="1">Flagellum</location>
    </subcellularLocation>
</comment>
<organism evidence="6">
    <name type="scientific">Trepomonas sp. PC1</name>
    <dbReference type="NCBI Taxonomy" id="1076344"/>
    <lineage>
        <taxon>Eukaryota</taxon>
        <taxon>Metamonada</taxon>
        <taxon>Diplomonadida</taxon>
        <taxon>Hexamitidae</taxon>
        <taxon>Hexamitinae</taxon>
        <taxon>Trepomonas</taxon>
    </lineage>
</organism>
<evidence type="ECO:0000259" key="5">
    <source>
        <dbReference type="SMART" id="SM00394"/>
    </source>
</evidence>
<keyword evidence="2" id="KW-0282">Flagellum</keyword>
<dbReference type="AlphaFoldDB" id="A0A146KHL4"/>
<name>A0A146KHL4_9EUKA</name>
<dbReference type="InterPro" id="IPR003117">
    <property type="entry name" value="cAMP_dep_PK_reg_su_I/II_a/b"/>
</dbReference>
<evidence type="ECO:0000313" key="6">
    <source>
        <dbReference type="EMBL" id="JAP95105.1"/>
    </source>
</evidence>
<gene>
    <name evidence="6" type="ORF">TPC1_12009</name>
</gene>
<keyword evidence="3" id="KW-0966">Cell projection</keyword>
<proteinExistence type="inferred from homology"/>
<sequence length="201" mass="23705">DRIYCTEQIKIPLQYPEIIKQYSKAVLAEQPADLVEFSIKYFSRLAAENISQSTQRYQPNVRIIQELYQTVQNLDNKTIASHMKMKQVPEEIIKQLDYWKEFSMKRMEKALKNEEQNKLQFIQLGCLISNTLMETIQNLFIIFQHEKIGQIQSADCQFIFEVLQSVDFRVEKAMRQIVDELCQQGHVEINELLKAIGLKEK</sequence>
<dbReference type="GO" id="GO:0031514">
    <property type="term" value="C:motile cilium"/>
    <property type="evidence" value="ECO:0007669"/>
    <property type="project" value="UniProtKB-SubCell"/>
</dbReference>
<reference evidence="6" key="1">
    <citation type="submission" date="2015-07" db="EMBL/GenBank/DDBJ databases">
        <title>Adaptation to a free-living lifestyle via gene acquisitions in the diplomonad Trepomonas sp. PC1.</title>
        <authorList>
            <person name="Xu F."/>
            <person name="Jerlstrom-Hultqvist J."/>
            <person name="Kolisko M."/>
            <person name="Simpson A.G.B."/>
            <person name="Roger A.J."/>
            <person name="Svard S.G."/>
            <person name="Andersson J.O."/>
        </authorList>
    </citation>
    <scope>NUCLEOTIDE SEQUENCE</scope>
    <source>
        <strain evidence="6">PC1</strain>
    </source>
</reference>
<feature type="domain" description="RIIa" evidence="5">
    <location>
        <begin position="13"/>
        <end position="50"/>
    </location>
</feature>
<dbReference type="EMBL" id="GDID01001501">
    <property type="protein sequence ID" value="JAP95105.1"/>
    <property type="molecule type" value="Transcribed_RNA"/>
</dbReference>
<comment type="similarity">
    <text evidence="4">Belongs to the ropporin family.</text>
</comment>
<dbReference type="CDD" id="cd22985">
    <property type="entry name" value="DD_CrRSP11-like"/>
    <property type="match status" value="1"/>
</dbReference>
<evidence type="ECO:0000256" key="3">
    <source>
        <dbReference type="ARBA" id="ARBA00023273"/>
    </source>
</evidence>
<dbReference type="SUPFAM" id="SSF47391">
    <property type="entry name" value="Dimerization-anchoring domain of cAMP-dependent PK regulatory subunit"/>
    <property type="match status" value="1"/>
</dbReference>
<keyword evidence="2" id="KW-0969">Cilium</keyword>
<dbReference type="SMART" id="SM00394">
    <property type="entry name" value="RIIa"/>
    <property type="match status" value="1"/>
</dbReference>
<dbReference type="Gene3D" id="1.20.890.10">
    <property type="entry name" value="cAMP-dependent protein kinase regulatory subunit, dimerization-anchoring domain"/>
    <property type="match status" value="1"/>
</dbReference>
<protein>
    <recommendedName>
        <fullName evidence="5">RIIa domain-containing protein</fullName>
    </recommendedName>
</protein>
<feature type="non-terminal residue" evidence="6">
    <location>
        <position position="1"/>
    </location>
</feature>
<dbReference type="Pfam" id="PF02197">
    <property type="entry name" value="RIIa"/>
    <property type="match status" value="1"/>
</dbReference>
<evidence type="ECO:0000256" key="1">
    <source>
        <dbReference type="ARBA" id="ARBA00004230"/>
    </source>
</evidence>
<evidence type="ECO:0000256" key="4">
    <source>
        <dbReference type="ARBA" id="ARBA00035651"/>
    </source>
</evidence>
<dbReference type="PANTHER" id="PTHR14952">
    <property type="entry name" value="ROPPORIN-1-LIKE PROTEIN"/>
    <property type="match status" value="1"/>
</dbReference>
<accession>A0A146KHL4</accession>
<dbReference type="PANTHER" id="PTHR14952:SF9">
    <property type="entry name" value="EF-HAND DOMAIN-CONTAINING PROTEIN"/>
    <property type="match status" value="1"/>
</dbReference>